<keyword evidence="3" id="KW-1185">Reference proteome</keyword>
<comment type="caution">
    <text evidence="2">The sequence shown here is derived from an EMBL/GenBank/DDBJ whole genome shotgun (WGS) entry which is preliminary data.</text>
</comment>
<reference evidence="2 3" key="1">
    <citation type="submission" date="2023-05" db="EMBL/GenBank/DDBJ databases">
        <title>Draft genome of Paenibacillus sp. CCS26.</title>
        <authorList>
            <person name="Akita H."/>
            <person name="Shinto Y."/>
            <person name="Kimura Z."/>
        </authorList>
    </citation>
    <scope>NUCLEOTIDE SEQUENCE [LARGE SCALE GENOMIC DNA]</scope>
    <source>
        <strain evidence="2 3">CCS26</strain>
    </source>
</reference>
<dbReference type="EMBL" id="BTCL01000013">
    <property type="protein sequence ID" value="GMK46585.1"/>
    <property type="molecule type" value="Genomic_DNA"/>
</dbReference>
<evidence type="ECO:0000256" key="1">
    <source>
        <dbReference type="SAM" id="MobiDB-lite"/>
    </source>
</evidence>
<evidence type="ECO:0000313" key="2">
    <source>
        <dbReference type="EMBL" id="GMK46585.1"/>
    </source>
</evidence>
<gene>
    <name evidence="2" type="ORF">PghCCS26_37140</name>
</gene>
<dbReference type="Proteomes" id="UP001285921">
    <property type="component" value="Unassembled WGS sequence"/>
</dbReference>
<name>A0ABQ6NPU0_9BACL</name>
<protein>
    <submittedName>
        <fullName evidence="2">Uncharacterized protein</fullName>
    </submittedName>
</protein>
<evidence type="ECO:0000313" key="3">
    <source>
        <dbReference type="Proteomes" id="UP001285921"/>
    </source>
</evidence>
<feature type="region of interest" description="Disordered" evidence="1">
    <location>
        <begin position="25"/>
        <end position="49"/>
    </location>
</feature>
<accession>A0ABQ6NPU0</accession>
<sequence length="49" mass="5802">MNGSDDCRWNRQLIKLQAEQLMEPFKLPDDQKEEAESDWQPYRASGLFS</sequence>
<proteinExistence type="predicted"/>
<organism evidence="2 3">
    <name type="scientific">Paenibacillus glycanilyticus</name>
    <dbReference type="NCBI Taxonomy" id="126569"/>
    <lineage>
        <taxon>Bacteria</taxon>
        <taxon>Bacillati</taxon>
        <taxon>Bacillota</taxon>
        <taxon>Bacilli</taxon>
        <taxon>Bacillales</taxon>
        <taxon>Paenibacillaceae</taxon>
        <taxon>Paenibacillus</taxon>
    </lineage>
</organism>